<dbReference type="Gene3D" id="3.30.2220.30">
    <property type="match status" value="1"/>
</dbReference>
<keyword evidence="2" id="KW-1185">Reference proteome</keyword>
<reference evidence="1 2" key="1">
    <citation type="submission" date="2018-07" db="EMBL/GenBank/DDBJ databases">
        <title>Genome sequences of six Lactobacillus spp. isolated from bumble bee guts.</title>
        <authorList>
            <person name="Motta E.V.S."/>
            <person name="Moran N.A."/>
        </authorList>
    </citation>
    <scope>NUCLEOTIDE SEQUENCE [LARGE SCALE GENOMIC DNA]</scope>
    <source>
        <strain evidence="1 2">BI-1.1</strain>
    </source>
</reference>
<name>A0A417ZEM0_9LACO</name>
<evidence type="ECO:0000313" key="2">
    <source>
        <dbReference type="Proteomes" id="UP000284109"/>
    </source>
</evidence>
<dbReference type="EMBL" id="QOCR01000004">
    <property type="protein sequence ID" value="RHW49722.1"/>
    <property type="molecule type" value="Genomic_DNA"/>
</dbReference>
<dbReference type="RefSeq" id="WP_118901399.1">
    <property type="nucleotide sequence ID" value="NZ_QOCR01000004.1"/>
</dbReference>
<evidence type="ECO:0008006" key="3">
    <source>
        <dbReference type="Google" id="ProtNLM"/>
    </source>
</evidence>
<sequence>MAYGNVEDFLMEKVGSPVQKEKVKFPRFKSPFVIQSLTAEKLDDLQKQATRRVMNKKTHQAVPETDQNKLTDLMMVNSVIFPDLNDERLQKSWGVVANPAGVLKKMLSAGEYAELGEHVQALSGFDINDINSLSETAKN</sequence>
<dbReference type="OrthoDB" id="1807498at2"/>
<dbReference type="InterPro" id="IPR014986">
    <property type="entry name" value="XkdN-like"/>
</dbReference>
<dbReference type="Proteomes" id="UP000284109">
    <property type="component" value="Unassembled WGS sequence"/>
</dbReference>
<proteinExistence type="predicted"/>
<comment type="caution">
    <text evidence="1">The sequence shown here is derived from an EMBL/GenBank/DDBJ whole genome shotgun (WGS) entry which is preliminary data.</text>
</comment>
<dbReference type="Pfam" id="PF08890">
    <property type="entry name" value="Phage_TAC_5"/>
    <property type="match status" value="1"/>
</dbReference>
<organism evidence="1 2">
    <name type="scientific">Bombilactobacillus bombi</name>
    <dbReference type="NCBI Taxonomy" id="1303590"/>
    <lineage>
        <taxon>Bacteria</taxon>
        <taxon>Bacillati</taxon>
        <taxon>Bacillota</taxon>
        <taxon>Bacilli</taxon>
        <taxon>Lactobacillales</taxon>
        <taxon>Lactobacillaceae</taxon>
        <taxon>Bombilactobacillus</taxon>
    </lineage>
</organism>
<protein>
    <recommendedName>
        <fullName evidence="3">Phage portal protein</fullName>
    </recommendedName>
</protein>
<dbReference type="InterPro" id="IPR038559">
    <property type="entry name" value="XkdN-like_sf"/>
</dbReference>
<dbReference type="AlphaFoldDB" id="A0A417ZEM0"/>
<evidence type="ECO:0000313" key="1">
    <source>
        <dbReference type="EMBL" id="RHW49722.1"/>
    </source>
</evidence>
<accession>A0A417ZEM0</accession>
<gene>
    <name evidence="1" type="ORF">DS831_06050</name>
</gene>